<gene>
    <name evidence="2" type="ORF">X927_04330</name>
</gene>
<dbReference type="InterPro" id="IPR036075">
    <property type="entry name" value="ARMT-1-like_metal-bd_sf"/>
</dbReference>
<organism evidence="2 3">
    <name type="scientific">Petrotoga mexicana DSM 14811</name>
    <dbReference type="NCBI Taxonomy" id="1122954"/>
    <lineage>
        <taxon>Bacteria</taxon>
        <taxon>Thermotogati</taxon>
        <taxon>Thermotogota</taxon>
        <taxon>Thermotogae</taxon>
        <taxon>Petrotogales</taxon>
        <taxon>Petrotogaceae</taxon>
        <taxon>Petrotoga</taxon>
    </lineage>
</organism>
<dbReference type="InterPro" id="IPR002791">
    <property type="entry name" value="ARMT1-like_metal-bd"/>
</dbReference>
<dbReference type="Proteomes" id="UP000236604">
    <property type="component" value="Unassembled WGS sequence"/>
</dbReference>
<dbReference type="Gene3D" id="3.40.50.10880">
    <property type="entry name" value="Uncharacterised protein PF01937, DUF89, domain 3"/>
    <property type="match status" value="1"/>
</dbReference>
<protein>
    <recommendedName>
        <fullName evidence="1">Damage-control phosphatase ARMT1-like metal-binding domain-containing protein</fullName>
    </recommendedName>
</protein>
<evidence type="ECO:0000313" key="3">
    <source>
        <dbReference type="Proteomes" id="UP000236604"/>
    </source>
</evidence>
<comment type="caution">
    <text evidence="2">The sequence shown here is derived from an EMBL/GenBank/DDBJ whole genome shotgun (WGS) entry which is preliminary data.</text>
</comment>
<dbReference type="Pfam" id="PF01937">
    <property type="entry name" value="ARMT1-like_dom"/>
    <property type="match status" value="1"/>
</dbReference>
<dbReference type="RefSeq" id="WP_103076837.1">
    <property type="nucleotide sequence ID" value="NZ_AZRN01000012.1"/>
</dbReference>
<reference evidence="2 3" key="1">
    <citation type="submission" date="2013-12" db="EMBL/GenBank/DDBJ databases">
        <title>Comparative genomics of Petrotoga isolates.</title>
        <authorList>
            <person name="Nesbo C.L."/>
            <person name="Charchuk R."/>
            <person name="Chow K."/>
        </authorList>
    </citation>
    <scope>NUCLEOTIDE SEQUENCE [LARGE SCALE GENOMIC DNA]</scope>
    <source>
        <strain evidence="2 3">DSM 14811</strain>
    </source>
</reference>
<name>A0A2K1PBU1_9BACT</name>
<dbReference type="InterPro" id="IPR014444">
    <property type="entry name" value="PH1575-like"/>
</dbReference>
<proteinExistence type="predicted"/>
<dbReference type="AlphaFoldDB" id="A0A2K1PBU1"/>
<dbReference type="SUPFAM" id="SSF111321">
    <property type="entry name" value="AF1104-like"/>
    <property type="match status" value="1"/>
</dbReference>
<sequence>MKIEYDCIPCICRQVLEASRMAVGEDRKIIRDILNEYARMIPDITDDDSAPQIVTRIQNYIKQKAGKDDIYLEFKEKNIKAAQQYYPTIEKLVKSSEDPLLSALIMSAVGNSIDAGVSLNVDIEDNVKRAIENGFSHSDYPFFKEQLSNANSILIIADNAGEAVFDKLLIQELLKYKVNLTYAVRDKPILNDVTMKEAKNIGIDRYCSLISSGCDTPGIVLKNASKEFLQIFSNADIIISKGQGNLEGLLDESKPIFYLLKIKCHVIAKRLNGGLKTGDFVFKYY</sequence>
<accession>A0A2K1PBU1</accession>
<evidence type="ECO:0000313" key="2">
    <source>
        <dbReference type="EMBL" id="PNS00275.1"/>
    </source>
</evidence>
<dbReference type="EMBL" id="AZRN01000012">
    <property type="protein sequence ID" value="PNS00275.1"/>
    <property type="molecule type" value="Genomic_DNA"/>
</dbReference>
<evidence type="ECO:0000259" key="1">
    <source>
        <dbReference type="Pfam" id="PF01937"/>
    </source>
</evidence>
<dbReference type="PIRSF" id="PIRSF006593">
    <property type="entry name" value="UCP006593"/>
    <property type="match status" value="1"/>
</dbReference>
<feature type="domain" description="Damage-control phosphatase ARMT1-like metal-binding" evidence="1">
    <location>
        <begin position="5"/>
        <end position="274"/>
    </location>
</feature>
<dbReference type="Gene3D" id="1.10.285.20">
    <property type="entry name" value="Uncharacterised protein PF01937, DUF89, domain 2"/>
    <property type="match status" value="1"/>
</dbReference>
<keyword evidence="3" id="KW-1185">Reference proteome</keyword>